<sequence length="214" mass="24316">MLAKQAWRIAMLPDCPLHQIFKHNYFPNSNYFAAEGSYSPSFMWRSILGARDLLAAGMRWSIGDGESITIMGVPWIPKPSSFQVICPPRSLDGLTKVVELMDETGWKDDMVRGEFSQIDAECILSIPLSRVCGRDKLIWHYGKQGIFSVRSAYGLACTMATIASSSNMARKWTMVWNLHLAPKMRLFIWKVCFNALPTMMNLRNRGVRGWVLSM</sequence>
<feature type="domain" description="Reverse transcriptase zinc-binding" evidence="1">
    <location>
        <begin position="147"/>
        <end position="207"/>
    </location>
</feature>
<reference evidence="2" key="1">
    <citation type="submission" date="2020-06" db="EMBL/GenBank/DDBJ databases">
        <authorList>
            <person name="Li T."/>
            <person name="Hu X."/>
            <person name="Zhang T."/>
            <person name="Song X."/>
            <person name="Zhang H."/>
            <person name="Dai N."/>
            <person name="Sheng W."/>
            <person name="Hou X."/>
            <person name="Wei L."/>
        </authorList>
    </citation>
    <scope>NUCLEOTIDE SEQUENCE</scope>
    <source>
        <strain evidence="2">KEN1</strain>
        <tissue evidence="2">Leaf</tissue>
    </source>
</reference>
<gene>
    <name evidence="2" type="ORF">Slati_2774500</name>
</gene>
<comment type="caution">
    <text evidence="2">The sequence shown here is derived from an EMBL/GenBank/DDBJ whole genome shotgun (WGS) entry which is preliminary data.</text>
</comment>
<accession>A0AAW2W282</accession>
<dbReference type="Pfam" id="PF13966">
    <property type="entry name" value="zf-RVT"/>
    <property type="match status" value="1"/>
</dbReference>
<name>A0AAW2W282_9LAMI</name>
<organism evidence="2">
    <name type="scientific">Sesamum latifolium</name>
    <dbReference type="NCBI Taxonomy" id="2727402"/>
    <lineage>
        <taxon>Eukaryota</taxon>
        <taxon>Viridiplantae</taxon>
        <taxon>Streptophyta</taxon>
        <taxon>Embryophyta</taxon>
        <taxon>Tracheophyta</taxon>
        <taxon>Spermatophyta</taxon>
        <taxon>Magnoliopsida</taxon>
        <taxon>eudicotyledons</taxon>
        <taxon>Gunneridae</taxon>
        <taxon>Pentapetalae</taxon>
        <taxon>asterids</taxon>
        <taxon>lamiids</taxon>
        <taxon>Lamiales</taxon>
        <taxon>Pedaliaceae</taxon>
        <taxon>Sesamum</taxon>
    </lineage>
</organism>
<dbReference type="InterPro" id="IPR026960">
    <property type="entry name" value="RVT-Znf"/>
</dbReference>
<reference evidence="2" key="2">
    <citation type="journal article" date="2024" name="Plant">
        <title>Genomic evolution and insights into agronomic trait innovations of Sesamum species.</title>
        <authorList>
            <person name="Miao H."/>
            <person name="Wang L."/>
            <person name="Qu L."/>
            <person name="Liu H."/>
            <person name="Sun Y."/>
            <person name="Le M."/>
            <person name="Wang Q."/>
            <person name="Wei S."/>
            <person name="Zheng Y."/>
            <person name="Lin W."/>
            <person name="Duan Y."/>
            <person name="Cao H."/>
            <person name="Xiong S."/>
            <person name="Wang X."/>
            <person name="Wei L."/>
            <person name="Li C."/>
            <person name="Ma Q."/>
            <person name="Ju M."/>
            <person name="Zhao R."/>
            <person name="Li G."/>
            <person name="Mu C."/>
            <person name="Tian Q."/>
            <person name="Mei H."/>
            <person name="Zhang T."/>
            <person name="Gao T."/>
            <person name="Zhang H."/>
        </authorList>
    </citation>
    <scope>NUCLEOTIDE SEQUENCE</scope>
    <source>
        <strain evidence="2">KEN1</strain>
    </source>
</reference>
<evidence type="ECO:0000313" key="2">
    <source>
        <dbReference type="EMBL" id="KAL0434402.1"/>
    </source>
</evidence>
<evidence type="ECO:0000259" key="1">
    <source>
        <dbReference type="Pfam" id="PF13966"/>
    </source>
</evidence>
<dbReference type="AlphaFoldDB" id="A0AAW2W282"/>
<dbReference type="EMBL" id="JACGWN010000009">
    <property type="protein sequence ID" value="KAL0434402.1"/>
    <property type="molecule type" value="Genomic_DNA"/>
</dbReference>
<proteinExistence type="predicted"/>
<protein>
    <recommendedName>
        <fullName evidence="1">Reverse transcriptase zinc-binding domain-containing protein</fullName>
    </recommendedName>
</protein>